<dbReference type="HOGENOM" id="CLU_033452_0_0_1"/>
<dbReference type="InterPro" id="IPR009057">
    <property type="entry name" value="Homeodomain-like_sf"/>
</dbReference>
<keyword evidence="3 5" id="KW-0371">Homeobox</keyword>
<dbReference type="SUPFAM" id="SSF46689">
    <property type="entry name" value="Homeodomain-like"/>
    <property type="match status" value="1"/>
</dbReference>
<evidence type="ECO:0000259" key="8">
    <source>
        <dbReference type="PROSITE" id="PS50071"/>
    </source>
</evidence>
<dbReference type="GO" id="GO:0005634">
    <property type="term" value="C:nucleus"/>
    <property type="evidence" value="ECO:0007669"/>
    <property type="project" value="UniProtKB-SubCell"/>
</dbReference>
<dbReference type="GO" id="GO:0000976">
    <property type="term" value="F:transcription cis-regulatory region binding"/>
    <property type="evidence" value="ECO:0007669"/>
    <property type="project" value="TreeGrafter"/>
</dbReference>
<dbReference type="PROSITE" id="PS00027">
    <property type="entry name" value="HOMEOBOX_1"/>
    <property type="match status" value="1"/>
</dbReference>
<keyword evidence="4 5" id="KW-0539">Nucleus</keyword>
<feature type="compositionally biased region" description="Low complexity" evidence="7">
    <location>
        <begin position="170"/>
        <end position="181"/>
    </location>
</feature>
<dbReference type="Pfam" id="PF00046">
    <property type="entry name" value="Homeodomain"/>
    <property type="match status" value="1"/>
</dbReference>
<organism evidence="9 10">
    <name type="scientific">Hapsidospora chrysogenum (strain ATCC 11550 / CBS 779.69 / DSM 880 / IAM 14645 / JCM 23072 / IMI 49137)</name>
    <name type="common">Acremonium chrysogenum</name>
    <dbReference type="NCBI Taxonomy" id="857340"/>
    <lineage>
        <taxon>Eukaryota</taxon>
        <taxon>Fungi</taxon>
        <taxon>Dikarya</taxon>
        <taxon>Ascomycota</taxon>
        <taxon>Pezizomycotina</taxon>
        <taxon>Sordariomycetes</taxon>
        <taxon>Hypocreomycetidae</taxon>
        <taxon>Hypocreales</taxon>
        <taxon>Bionectriaceae</taxon>
        <taxon>Hapsidospora</taxon>
    </lineage>
</organism>
<reference evidence="10" key="1">
    <citation type="journal article" date="2014" name="Genome Announc.">
        <title>Genome sequence and annotation of Acremonium chrysogenum, producer of the beta-lactam antibiotic cephalosporin C.</title>
        <authorList>
            <person name="Terfehr D."/>
            <person name="Dahlmann T.A."/>
            <person name="Specht T."/>
            <person name="Zadra I."/>
            <person name="Kuernsteiner H."/>
            <person name="Kueck U."/>
        </authorList>
    </citation>
    <scope>NUCLEOTIDE SEQUENCE [LARGE SCALE GENOMIC DNA]</scope>
    <source>
        <strain evidence="10">ATCC 11550 / CBS 779.69 / DSM 880 / IAM 14645 / JCM 23072 / IMI 49137</strain>
    </source>
</reference>
<feature type="region of interest" description="Disordered" evidence="7">
    <location>
        <begin position="420"/>
        <end position="555"/>
    </location>
</feature>
<evidence type="ECO:0000313" key="9">
    <source>
        <dbReference type="EMBL" id="KFH42288.1"/>
    </source>
</evidence>
<dbReference type="Gene3D" id="1.10.10.60">
    <property type="entry name" value="Homeodomain-like"/>
    <property type="match status" value="1"/>
</dbReference>
<dbReference type="InterPro" id="IPR051775">
    <property type="entry name" value="Homeobox_domain"/>
</dbReference>
<dbReference type="OrthoDB" id="6159439at2759"/>
<dbReference type="PROSITE" id="PS50071">
    <property type="entry name" value="HOMEOBOX_2"/>
    <property type="match status" value="1"/>
</dbReference>
<evidence type="ECO:0000313" key="10">
    <source>
        <dbReference type="Proteomes" id="UP000029964"/>
    </source>
</evidence>
<dbReference type="STRING" id="857340.A0A086SYV6"/>
<dbReference type="SMART" id="SM00389">
    <property type="entry name" value="HOX"/>
    <property type="match status" value="1"/>
</dbReference>
<dbReference type="AlphaFoldDB" id="A0A086SYV6"/>
<dbReference type="InterPro" id="IPR017970">
    <property type="entry name" value="Homeobox_CS"/>
</dbReference>
<keyword evidence="10" id="KW-1185">Reference proteome</keyword>
<name>A0A086SYV6_HAPC1</name>
<evidence type="ECO:0000256" key="3">
    <source>
        <dbReference type="ARBA" id="ARBA00023155"/>
    </source>
</evidence>
<dbReference type="InterPro" id="IPR001356">
    <property type="entry name" value="HD"/>
</dbReference>
<feature type="region of interest" description="Disordered" evidence="7">
    <location>
        <begin position="165"/>
        <end position="225"/>
    </location>
</feature>
<feature type="compositionally biased region" description="Basic and acidic residues" evidence="7">
    <location>
        <begin position="184"/>
        <end position="195"/>
    </location>
</feature>
<gene>
    <name evidence="9" type="ORF">ACRE_069570</name>
</gene>
<evidence type="ECO:0000256" key="6">
    <source>
        <dbReference type="RuleBase" id="RU000682"/>
    </source>
</evidence>
<comment type="subcellular location">
    <subcellularLocation>
        <location evidence="1 5 6">Nucleus</location>
    </subcellularLocation>
</comment>
<dbReference type="PANTHER" id="PTHR24323:SF7">
    <property type="entry name" value="HOMEOBOX DOMAIN-CONTAINING PROTEIN"/>
    <property type="match status" value="1"/>
</dbReference>
<feature type="compositionally biased region" description="Basic and acidic residues" evidence="7">
    <location>
        <begin position="476"/>
        <end position="496"/>
    </location>
</feature>
<evidence type="ECO:0000256" key="2">
    <source>
        <dbReference type="ARBA" id="ARBA00023125"/>
    </source>
</evidence>
<dbReference type="Proteomes" id="UP000029964">
    <property type="component" value="Unassembled WGS sequence"/>
</dbReference>
<feature type="compositionally biased region" description="Basic and acidic residues" evidence="7">
    <location>
        <begin position="75"/>
        <end position="93"/>
    </location>
</feature>
<feature type="compositionally biased region" description="Polar residues" evidence="7">
    <location>
        <begin position="205"/>
        <end position="225"/>
    </location>
</feature>
<feature type="region of interest" description="Disordered" evidence="7">
    <location>
        <begin position="303"/>
        <end position="383"/>
    </location>
</feature>
<keyword evidence="2 5" id="KW-0238">DNA-binding</keyword>
<comment type="caution">
    <text evidence="9">The sequence shown here is derived from an EMBL/GenBank/DDBJ whole genome shotgun (WGS) entry which is preliminary data.</text>
</comment>
<proteinExistence type="predicted"/>
<feature type="domain" description="Homeobox" evidence="8">
    <location>
        <begin position="65"/>
        <end position="125"/>
    </location>
</feature>
<feature type="region of interest" description="Disordered" evidence="7">
    <location>
        <begin position="1"/>
        <end position="93"/>
    </location>
</feature>
<dbReference type="GO" id="GO:0000981">
    <property type="term" value="F:DNA-binding transcription factor activity, RNA polymerase II-specific"/>
    <property type="evidence" value="ECO:0007669"/>
    <property type="project" value="InterPro"/>
</dbReference>
<protein>
    <submittedName>
        <fullName evidence="9">Paired mesoderm homeobox protein-like protein</fullName>
    </submittedName>
</protein>
<feature type="compositionally biased region" description="Low complexity" evidence="7">
    <location>
        <begin position="1"/>
        <end position="12"/>
    </location>
</feature>
<accession>A0A086SYV6</accession>
<evidence type="ECO:0000256" key="1">
    <source>
        <dbReference type="ARBA" id="ARBA00004123"/>
    </source>
</evidence>
<sequence length="621" mass="67150">MSSPSSPQGEPQQPHDDPASPPANHQPSRHESDGLSFDSSSPRNDNDTSFASNASTLTSSEPQERHPRARRKRTGAHDKQILEEAYRENTKPDKQARLEIVKRVSLTEKEVQVWFQNRRQNDRRRSRPLTPGELADLQCNGIRLIEGAAKQGSVLKVVNGPVSLVDHPGSSRSPSFSDSAAHPPPHEPAHSDHGRSRSFSEAAVRTQQDNPSSQESLGASVGHSNSFSGVGYLANRRRETGSFSTPSSQTSQGYNSFSYRYPLHLLHSDLSLSTQPSSNTSTPQSQMRISCSIEGKAELISGDEPVQSSAPDAHSPESHSHSHSRPQSSLSTFPLAPWPHQLQRSQSDITPRPSERISLPPISSLITQPALPPRLPAGRSRDVEAWESCAASQTRDALTTFAENESKGSAAATISLIRCASDVGTSAGPTRDHRERGVLRPSSSSKRNAPMNASRDEHPAGKRARISLTSDSAADITKKPHRETDEPKETDSDKENWSPGGSGRRPSSRRPLPSQPGMAPLQRNILSDTGSRGRPSLLNARAHTAPVRRGKDGHKKVQIFVDGEQASAGLAGEDDEEEDDEVKRFMAGAAGAAGAVSPRKAGEMDVVEGLLSLKRGAWLAR</sequence>
<feature type="compositionally biased region" description="Basic residues" evidence="7">
    <location>
        <begin position="546"/>
        <end position="555"/>
    </location>
</feature>
<dbReference type="PANTHER" id="PTHR24323">
    <property type="entry name" value="CEH-10 HOMEODOMAIN-CONTAINING HOMOLOG"/>
    <property type="match status" value="1"/>
</dbReference>
<evidence type="ECO:0000256" key="5">
    <source>
        <dbReference type="PROSITE-ProRule" id="PRU00108"/>
    </source>
</evidence>
<feature type="DNA-binding region" description="Homeobox" evidence="5">
    <location>
        <begin position="67"/>
        <end position="126"/>
    </location>
</feature>
<dbReference type="EMBL" id="JPKY01000098">
    <property type="protein sequence ID" value="KFH42288.1"/>
    <property type="molecule type" value="Genomic_DNA"/>
</dbReference>
<dbReference type="CDD" id="cd00086">
    <property type="entry name" value="homeodomain"/>
    <property type="match status" value="1"/>
</dbReference>
<evidence type="ECO:0000256" key="7">
    <source>
        <dbReference type="SAM" id="MobiDB-lite"/>
    </source>
</evidence>
<evidence type="ECO:0000256" key="4">
    <source>
        <dbReference type="ARBA" id="ARBA00023242"/>
    </source>
</evidence>
<feature type="compositionally biased region" description="Polar residues" evidence="7">
    <location>
        <begin position="37"/>
        <end position="61"/>
    </location>
</feature>